<dbReference type="eggNOG" id="COG5314">
    <property type="taxonomic scope" value="Bacteria"/>
</dbReference>
<dbReference type="Proteomes" id="UP000001739">
    <property type="component" value="Plasmid pBPHYT01"/>
</dbReference>
<dbReference type="RefSeq" id="WP_012431002.1">
    <property type="nucleotide sequence ID" value="NC_010679.1"/>
</dbReference>
<dbReference type="KEGG" id="bpy:Bphyt_7348"/>
<keyword evidence="2" id="KW-0732">Signal</keyword>
<feature type="signal peptide" evidence="2">
    <location>
        <begin position="1"/>
        <end position="21"/>
    </location>
</feature>
<dbReference type="CDD" id="cd14262">
    <property type="entry name" value="VirB5_like"/>
    <property type="match status" value="1"/>
</dbReference>
<dbReference type="InterPro" id="IPR014158">
    <property type="entry name" value="T4SS_VirB5"/>
</dbReference>
<dbReference type="AlphaFoldDB" id="B2TH84"/>
<proteinExistence type="predicted"/>
<dbReference type="OrthoDB" id="9135597at2"/>
<evidence type="ECO:0000313" key="4">
    <source>
        <dbReference type="Proteomes" id="UP000001739"/>
    </source>
</evidence>
<protein>
    <submittedName>
        <fullName evidence="3">Type IV secretion system family protein</fullName>
    </submittedName>
</protein>
<reference evidence="3 4" key="1">
    <citation type="journal article" date="2011" name="J. Bacteriol.">
        <title>Complete genome sequence of the plant growth-promoting endophyte Burkholderia phytofirmans strain PsJN.</title>
        <authorList>
            <person name="Weilharter A."/>
            <person name="Mitter B."/>
            <person name="Shin M.V."/>
            <person name="Chain P.S."/>
            <person name="Nowak J."/>
            <person name="Sessitsch A."/>
        </authorList>
    </citation>
    <scope>NUCLEOTIDE SEQUENCE [LARGE SCALE GENOMIC DNA]</scope>
    <source>
        <strain evidence="4">DSM 17436 / LMG 22146 / PsJN</strain>
        <plasmid evidence="3 4">pBPHYT01</plasmid>
    </source>
</reference>
<organism evidence="3 4">
    <name type="scientific">Paraburkholderia phytofirmans (strain DSM 17436 / LMG 22146 / PsJN)</name>
    <name type="common">Burkholderia phytofirmans</name>
    <dbReference type="NCBI Taxonomy" id="398527"/>
    <lineage>
        <taxon>Bacteria</taxon>
        <taxon>Pseudomonadati</taxon>
        <taxon>Pseudomonadota</taxon>
        <taxon>Betaproteobacteria</taxon>
        <taxon>Burkholderiales</taxon>
        <taxon>Burkholderiaceae</taxon>
        <taxon>Paraburkholderia</taxon>
    </lineage>
</organism>
<evidence type="ECO:0000313" key="3">
    <source>
        <dbReference type="EMBL" id="ACD21633.1"/>
    </source>
</evidence>
<evidence type="ECO:0000256" key="2">
    <source>
        <dbReference type="SAM" id="SignalP"/>
    </source>
</evidence>
<dbReference type="Pfam" id="PF07996">
    <property type="entry name" value="T4SS"/>
    <property type="match status" value="1"/>
</dbReference>
<dbReference type="EMBL" id="CP001054">
    <property type="protein sequence ID" value="ACD21633.1"/>
    <property type="molecule type" value="Genomic_DNA"/>
</dbReference>
<gene>
    <name evidence="3" type="ordered locus">Bphyt_7348</name>
</gene>
<dbReference type="InterPro" id="IPR023220">
    <property type="entry name" value="T4SS_VirB5-domain"/>
</dbReference>
<feature type="chain" id="PRO_5002780484" evidence="2">
    <location>
        <begin position="22"/>
        <end position="234"/>
    </location>
</feature>
<geneLocation type="plasmid" evidence="3 4">
    <name>pBPHYT01</name>
</geneLocation>
<keyword evidence="1" id="KW-0175">Coiled coil</keyword>
<dbReference type="Gene3D" id="1.20.58.430">
    <property type="entry name" value="Type IV secretion system, VirB5-domain"/>
    <property type="match status" value="1"/>
</dbReference>
<dbReference type="HOGENOM" id="CLU_096790_1_0_4"/>
<feature type="coiled-coil region" evidence="1">
    <location>
        <begin position="39"/>
        <end position="66"/>
    </location>
</feature>
<dbReference type="SUPFAM" id="SSF101082">
    <property type="entry name" value="Typo IV secretion system protein TraC"/>
    <property type="match status" value="1"/>
</dbReference>
<accession>B2TH84</accession>
<sequence precursor="true">MMIRKLVVSTFAAFSFSLANAQGVPVYDNAANIALLQQVVSAGQQLAQLQQQYQQLQQTFNALNGLRNISSLLSNPLLSQMLPPDLASTINSLRSGNVTGSLAGISGNLQQLAHQNAKIDCQNQWGPNSPSYYSCVNKWQQASFSSYVGQQGYDQSAQNIANLQQFLSAIQTSPDPKSLQDLQARISLEQVKQQNEAIKLKGIEMMQQAQEKMDHQNAVQSTQQMMLTGQGIRF</sequence>
<evidence type="ECO:0000256" key="1">
    <source>
        <dbReference type="SAM" id="Coils"/>
    </source>
</evidence>
<keyword evidence="3" id="KW-0614">Plasmid</keyword>
<name>B2TH84_PARPJ</name>